<gene>
    <name evidence="2" type="ORF">C8F04DRAFT_1184168</name>
</gene>
<evidence type="ECO:0000313" key="3">
    <source>
        <dbReference type="Proteomes" id="UP001218188"/>
    </source>
</evidence>
<dbReference type="AlphaFoldDB" id="A0AAD6SUT0"/>
<evidence type="ECO:0000313" key="2">
    <source>
        <dbReference type="EMBL" id="KAJ7033476.1"/>
    </source>
</evidence>
<feature type="region of interest" description="Disordered" evidence="1">
    <location>
        <begin position="77"/>
        <end position="135"/>
    </location>
</feature>
<reference evidence="2" key="1">
    <citation type="submission" date="2023-03" db="EMBL/GenBank/DDBJ databases">
        <title>Massive genome expansion in bonnet fungi (Mycena s.s.) driven by repeated elements and novel gene families across ecological guilds.</title>
        <authorList>
            <consortium name="Lawrence Berkeley National Laboratory"/>
            <person name="Harder C.B."/>
            <person name="Miyauchi S."/>
            <person name="Viragh M."/>
            <person name="Kuo A."/>
            <person name="Thoen E."/>
            <person name="Andreopoulos B."/>
            <person name="Lu D."/>
            <person name="Skrede I."/>
            <person name="Drula E."/>
            <person name="Henrissat B."/>
            <person name="Morin E."/>
            <person name="Kohler A."/>
            <person name="Barry K."/>
            <person name="LaButti K."/>
            <person name="Morin E."/>
            <person name="Salamov A."/>
            <person name="Lipzen A."/>
            <person name="Mereny Z."/>
            <person name="Hegedus B."/>
            <person name="Baldrian P."/>
            <person name="Stursova M."/>
            <person name="Weitz H."/>
            <person name="Taylor A."/>
            <person name="Grigoriev I.V."/>
            <person name="Nagy L.G."/>
            <person name="Martin F."/>
            <person name="Kauserud H."/>
        </authorList>
    </citation>
    <scope>NUCLEOTIDE SEQUENCE</scope>
    <source>
        <strain evidence="2">CBHHK200</strain>
    </source>
</reference>
<sequence length="225" mass="24435">MIDRGKVHNPADAGEQSLSTSRDILVFGSKFGWDAEGEGEGRHGEVACICLMQISAEGIVTEGDLAKARLSIPQFQSTTNKPLHSETLPMARHPWPQHQSQRQRQGRPLQERTGAHATLHPPRFRPSTSTTIPQPPARCMCPGSANDGAHRTVQVLFALDTLAIRIGSASPAKIGKFPDKFRIAIQLIPSGLETRFLSESVPPAVNVPLLVSFVSSNRRLRTPGA</sequence>
<protein>
    <submittedName>
        <fullName evidence="2">Uncharacterized protein</fullName>
    </submittedName>
</protein>
<proteinExistence type="predicted"/>
<dbReference type="EMBL" id="JARJCM010000065">
    <property type="protein sequence ID" value="KAJ7033476.1"/>
    <property type="molecule type" value="Genomic_DNA"/>
</dbReference>
<accession>A0AAD6SUT0</accession>
<dbReference type="Proteomes" id="UP001218188">
    <property type="component" value="Unassembled WGS sequence"/>
</dbReference>
<organism evidence="2 3">
    <name type="scientific">Mycena alexandri</name>
    <dbReference type="NCBI Taxonomy" id="1745969"/>
    <lineage>
        <taxon>Eukaryota</taxon>
        <taxon>Fungi</taxon>
        <taxon>Dikarya</taxon>
        <taxon>Basidiomycota</taxon>
        <taxon>Agaricomycotina</taxon>
        <taxon>Agaricomycetes</taxon>
        <taxon>Agaricomycetidae</taxon>
        <taxon>Agaricales</taxon>
        <taxon>Marasmiineae</taxon>
        <taxon>Mycenaceae</taxon>
        <taxon>Mycena</taxon>
    </lineage>
</organism>
<name>A0AAD6SUT0_9AGAR</name>
<keyword evidence="3" id="KW-1185">Reference proteome</keyword>
<comment type="caution">
    <text evidence="2">The sequence shown here is derived from an EMBL/GenBank/DDBJ whole genome shotgun (WGS) entry which is preliminary data.</text>
</comment>
<evidence type="ECO:0000256" key="1">
    <source>
        <dbReference type="SAM" id="MobiDB-lite"/>
    </source>
</evidence>